<keyword evidence="11 12" id="KW-0407">Ion channel</keyword>
<comment type="caution">
    <text evidence="12">Lacks conserved residue(s) required for the propagation of feature annotation.</text>
</comment>
<evidence type="ECO:0000256" key="2">
    <source>
        <dbReference type="ARBA" id="ARBA00004651"/>
    </source>
</evidence>
<evidence type="ECO:0000256" key="8">
    <source>
        <dbReference type="ARBA" id="ARBA00022989"/>
    </source>
</evidence>
<dbReference type="Pfam" id="PF00876">
    <property type="entry name" value="Innexin"/>
    <property type="match status" value="1"/>
</dbReference>
<sequence length="458" mass="53760">MVMIEALVGMARYLTSRPDDDVVDRLNYLYTPNILLALSVLISFKQFGGRPLECMFPNKFPGSWEQYAENLCWSESTYFVQHNISVATLSDEERTRPDRQLSYYQWVPFFLLLQAACFRFPSFLWKCISLSSGIRVHEIVQRAKDPANMDEGVKSKNMEILTKHIVNALRFQHRISQRNMLLQKTLKLLNVTYTASYISYIYLFMKGMYFANVWMQLYLMNIFLKTGKHQWYGIGVINDILHGEPWETSGFFPRVSICDFHVRQVANIQKYSVQCVLVINIFNEKIFIFLWFWYVMLLVATVISFFYWAVVIVFPFFGRLFIKQNLELKSQKAIAQFVHEYLKQDGIFVLRMVSLHAGIIFGCDLVVSLYKVYYGLVDKHLQSAPAYYENNKHEALRQRKKNKEHHKMDDEEPLTLLVPIMQDKDTPSDDESDREEEDVQKDEDDQNDKKSVKSAANV</sequence>
<dbReference type="Proteomes" id="UP000887540">
    <property type="component" value="Unplaced"/>
</dbReference>
<dbReference type="WBParaSite" id="ACRNAN_scaffold3176.g22466.t1">
    <property type="protein sequence ID" value="ACRNAN_scaffold3176.g22466.t1"/>
    <property type="gene ID" value="ACRNAN_scaffold3176.g22466"/>
</dbReference>
<dbReference type="PANTHER" id="PTHR11893:SF31">
    <property type="entry name" value="INNEXIN-11"/>
    <property type="match status" value="1"/>
</dbReference>
<dbReference type="GO" id="GO:0005243">
    <property type="term" value="F:gap junction channel activity"/>
    <property type="evidence" value="ECO:0007669"/>
    <property type="project" value="TreeGrafter"/>
</dbReference>
<keyword evidence="10 12" id="KW-0472">Membrane</keyword>
<evidence type="ECO:0000256" key="7">
    <source>
        <dbReference type="ARBA" id="ARBA00022949"/>
    </source>
</evidence>
<feature type="region of interest" description="Disordered" evidence="13">
    <location>
        <begin position="394"/>
        <end position="458"/>
    </location>
</feature>
<dbReference type="PANTHER" id="PTHR11893">
    <property type="entry name" value="INNEXIN"/>
    <property type="match status" value="1"/>
</dbReference>
<evidence type="ECO:0000256" key="13">
    <source>
        <dbReference type="SAM" id="MobiDB-lite"/>
    </source>
</evidence>
<dbReference type="AlphaFoldDB" id="A0A914DNE0"/>
<keyword evidence="7" id="KW-0965">Cell junction</keyword>
<comment type="function">
    <text evidence="12">Structural component of the gap junctions.</text>
</comment>
<keyword evidence="4" id="KW-1003">Cell membrane</keyword>
<dbReference type="PRINTS" id="PR01262">
    <property type="entry name" value="INNEXIN"/>
</dbReference>
<evidence type="ECO:0000256" key="1">
    <source>
        <dbReference type="ARBA" id="ARBA00004610"/>
    </source>
</evidence>
<evidence type="ECO:0000313" key="14">
    <source>
        <dbReference type="Proteomes" id="UP000887540"/>
    </source>
</evidence>
<keyword evidence="5 12" id="KW-0812">Transmembrane</keyword>
<feature type="transmembrane region" description="Helical" evidence="12">
    <location>
        <begin position="291"/>
        <end position="322"/>
    </location>
</feature>
<proteinExistence type="inferred from homology"/>
<dbReference type="GO" id="GO:0005886">
    <property type="term" value="C:plasma membrane"/>
    <property type="evidence" value="ECO:0007669"/>
    <property type="project" value="UniProtKB-SubCell"/>
</dbReference>
<feature type="transmembrane region" description="Helical" evidence="12">
    <location>
        <begin position="188"/>
        <end position="211"/>
    </location>
</feature>
<evidence type="ECO:0000256" key="5">
    <source>
        <dbReference type="ARBA" id="ARBA00022692"/>
    </source>
</evidence>
<name>A0A914DNE0_9BILA</name>
<gene>
    <name evidence="12" type="primary">inx</name>
</gene>
<keyword evidence="8 12" id="KW-1133">Transmembrane helix</keyword>
<reference evidence="15" key="1">
    <citation type="submission" date="2022-11" db="UniProtKB">
        <authorList>
            <consortium name="WormBaseParasite"/>
        </authorList>
    </citation>
    <scope>IDENTIFICATION</scope>
</reference>
<evidence type="ECO:0000256" key="11">
    <source>
        <dbReference type="ARBA" id="ARBA00023303"/>
    </source>
</evidence>
<dbReference type="InterPro" id="IPR000990">
    <property type="entry name" value="Innexin"/>
</dbReference>
<evidence type="ECO:0000256" key="9">
    <source>
        <dbReference type="ARBA" id="ARBA00023065"/>
    </source>
</evidence>
<keyword evidence="6" id="KW-0303">Gap junction</keyword>
<evidence type="ECO:0000256" key="6">
    <source>
        <dbReference type="ARBA" id="ARBA00022868"/>
    </source>
</evidence>
<evidence type="ECO:0000256" key="3">
    <source>
        <dbReference type="ARBA" id="ARBA00022448"/>
    </source>
</evidence>
<organism evidence="14 15">
    <name type="scientific">Acrobeloides nanus</name>
    <dbReference type="NCBI Taxonomy" id="290746"/>
    <lineage>
        <taxon>Eukaryota</taxon>
        <taxon>Metazoa</taxon>
        <taxon>Ecdysozoa</taxon>
        <taxon>Nematoda</taxon>
        <taxon>Chromadorea</taxon>
        <taxon>Rhabditida</taxon>
        <taxon>Tylenchina</taxon>
        <taxon>Cephalobomorpha</taxon>
        <taxon>Cephaloboidea</taxon>
        <taxon>Cephalobidae</taxon>
        <taxon>Acrobeloides</taxon>
    </lineage>
</organism>
<evidence type="ECO:0000256" key="10">
    <source>
        <dbReference type="ARBA" id="ARBA00023136"/>
    </source>
</evidence>
<dbReference type="PROSITE" id="PS51013">
    <property type="entry name" value="PANNEXIN"/>
    <property type="match status" value="1"/>
</dbReference>
<feature type="compositionally biased region" description="Acidic residues" evidence="13">
    <location>
        <begin position="428"/>
        <end position="446"/>
    </location>
</feature>
<evidence type="ECO:0000256" key="12">
    <source>
        <dbReference type="RuleBase" id="RU010713"/>
    </source>
</evidence>
<evidence type="ECO:0000256" key="4">
    <source>
        <dbReference type="ARBA" id="ARBA00022475"/>
    </source>
</evidence>
<evidence type="ECO:0000313" key="15">
    <source>
        <dbReference type="WBParaSite" id="ACRNAN_scaffold3176.g22466.t1"/>
    </source>
</evidence>
<comment type="subcellular location">
    <subcellularLocation>
        <location evidence="1">Cell junction</location>
        <location evidence="1">Gap junction</location>
    </subcellularLocation>
    <subcellularLocation>
        <location evidence="2 12">Cell membrane</location>
        <topology evidence="2 12">Multi-pass membrane protein</topology>
    </subcellularLocation>
</comment>
<accession>A0A914DNE0</accession>
<dbReference type="GO" id="GO:0034220">
    <property type="term" value="P:monoatomic ion transmembrane transport"/>
    <property type="evidence" value="ECO:0007669"/>
    <property type="project" value="UniProtKB-KW"/>
</dbReference>
<comment type="similarity">
    <text evidence="12">Belongs to the pannexin family.</text>
</comment>
<protein>
    <recommendedName>
        <fullName evidence="12">Innexin</fullName>
    </recommendedName>
</protein>
<keyword evidence="9 12" id="KW-0406">Ion transport</keyword>
<keyword evidence="3 12" id="KW-0813">Transport</keyword>
<keyword evidence="14" id="KW-1185">Reference proteome</keyword>
<dbReference type="GO" id="GO:0005921">
    <property type="term" value="C:gap junction"/>
    <property type="evidence" value="ECO:0007669"/>
    <property type="project" value="UniProtKB-SubCell"/>
</dbReference>